<name>A0ABU3NL99_9CHLR</name>
<feature type="transmembrane region" description="Helical" evidence="1">
    <location>
        <begin position="7"/>
        <end position="29"/>
    </location>
</feature>
<feature type="transmembrane region" description="Helical" evidence="1">
    <location>
        <begin position="59"/>
        <end position="84"/>
    </location>
</feature>
<evidence type="ECO:0000313" key="2">
    <source>
        <dbReference type="EMBL" id="MDT8897607.1"/>
    </source>
</evidence>
<keyword evidence="1" id="KW-0472">Membrane</keyword>
<evidence type="ECO:0000313" key="3">
    <source>
        <dbReference type="Proteomes" id="UP001254165"/>
    </source>
</evidence>
<dbReference type="Proteomes" id="UP001254165">
    <property type="component" value="Unassembled WGS sequence"/>
</dbReference>
<dbReference type="EMBL" id="JAUHMF010000001">
    <property type="protein sequence ID" value="MDT8897607.1"/>
    <property type="molecule type" value="Genomic_DNA"/>
</dbReference>
<accession>A0ABU3NL99</accession>
<gene>
    <name evidence="2" type="ORF">QYE77_04955</name>
</gene>
<keyword evidence="3" id="KW-1185">Reference proteome</keyword>
<proteinExistence type="predicted"/>
<dbReference type="RefSeq" id="WP_315624270.1">
    <property type="nucleotide sequence ID" value="NZ_JAUHMF010000001.1"/>
</dbReference>
<reference evidence="2 3" key="1">
    <citation type="submission" date="2023-07" db="EMBL/GenBank/DDBJ databases">
        <title>Novel species of Thermanaerothrix with wide hydrolytic capabilities.</title>
        <authorList>
            <person name="Zayulina K.S."/>
            <person name="Podosokorskaya O.A."/>
            <person name="Elcheninov A.G."/>
        </authorList>
    </citation>
    <scope>NUCLEOTIDE SEQUENCE [LARGE SCALE GENOMIC DNA]</scope>
    <source>
        <strain evidence="2 3">4228-RoL</strain>
    </source>
</reference>
<keyword evidence="1" id="KW-1133">Transmembrane helix</keyword>
<evidence type="ECO:0000256" key="1">
    <source>
        <dbReference type="SAM" id="Phobius"/>
    </source>
</evidence>
<organism evidence="2 3">
    <name type="scientific">Thermanaerothrix solaris</name>
    <dbReference type="NCBI Taxonomy" id="3058434"/>
    <lineage>
        <taxon>Bacteria</taxon>
        <taxon>Bacillati</taxon>
        <taxon>Chloroflexota</taxon>
        <taxon>Anaerolineae</taxon>
        <taxon>Anaerolineales</taxon>
        <taxon>Anaerolineaceae</taxon>
        <taxon>Thermanaerothrix</taxon>
    </lineage>
</organism>
<comment type="caution">
    <text evidence="2">The sequence shown here is derived from an EMBL/GenBank/DDBJ whole genome shotgun (WGS) entry which is preliminary data.</text>
</comment>
<sequence length="122" mass="13482">MRKGVEWVLALGILALLLGGIVLASFWGWGMHGGCCGGWWPWGIVGRGMMTWGFIPLGWWGMLLMILVPLGLFVLGILGVIWALRVFSQSGKNTPGLRCPTCQRSVQRDWKHCPHCGASLEY</sequence>
<protein>
    <submittedName>
        <fullName evidence="2">Zinc ribbon domain-containing protein</fullName>
    </submittedName>
</protein>
<keyword evidence="1" id="KW-0812">Transmembrane</keyword>